<evidence type="ECO:0000313" key="6">
    <source>
        <dbReference type="Proteomes" id="UP000789396"/>
    </source>
</evidence>
<dbReference type="PROSITE" id="PS01031">
    <property type="entry name" value="SHSP"/>
    <property type="match status" value="1"/>
</dbReference>
<evidence type="ECO:0000256" key="3">
    <source>
        <dbReference type="RuleBase" id="RU003616"/>
    </source>
</evidence>
<protein>
    <submittedName>
        <fullName evidence="5">4750_t:CDS:1</fullName>
    </submittedName>
</protein>
<comment type="similarity">
    <text evidence="2 3">Belongs to the small heat shock protein (HSP20) family.</text>
</comment>
<dbReference type="InterPro" id="IPR008978">
    <property type="entry name" value="HSP20-like_chaperone"/>
</dbReference>
<dbReference type="PANTHER" id="PTHR11527">
    <property type="entry name" value="HEAT-SHOCK PROTEIN 20 FAMILY MEMBER"/>
    <property type="match status" value="1"/>
</dbReference>
<proteinExistence type="inferred from homology"/>
<comment type="caution">
    <text evidence="5">The sequence shown here is derived from an EMBL/GenBank/DDBJ whole genome shotgun (WGS) entry which is preliminary data.</text>
</comment>
<reference evidence="5" key="1">
    <citation type="submission" date="2021-06" db="EMBL/GenBank/DDBJ databases">
        <authorList>
            <person name="Kallberg Y."/>
            <person name="Tangrot J."/>
            <person name="Rosling A."/>
        </authorList>
    </citation>
    <scope>NUCLEOTIDE SEQUENCE</scope>
    <source>
        <strain evidence="5">IN212</strain>
    </source>
</reference>
<evidence type="ECO:0000256" key="2">
    <source>
        <dbReference type="PROSITE-ProRule" id="PRU00285"/>
    </source>
</evidence>
<dbReference type="Gene3D" id="2.60.40.790">
    <property type="match status" value="1"/>
</dbReference>
<evidence type="ECO:0000313" key="5">
    <source>
        <dbReference type="EMBL" id="CAG8549473.1"/>
    </source>
</evidence>
<name>A0A9N9FQK7_9GLOM</name>
<dbReference type="Proteomes" id="UP000789396">
    <property type="component" value="Unassembled WGS sequence"/>
</dbReference>
<organism evidence="5 6">
    <name type="scientific">Racocetra fulgida</name>
    <dbReference type="NCBI Taxonomy" id="60492"/>
    <lineage>
        <taxon>Eukaryota</taxon>
        <taxon>Fungi</taxon>
        <taxon>Fungi incertae sedis</taxon>
        <taxon>Mucoromycota</taxon>
        <taxon>Glomeromycotina</taxon>
        <taxon>Glomeromycetes</taxon>
        <taxon>Diversisporales</taxon>
        <taxon>Gigasporaceae</taxon>
        <taxon>Racocetra</taxon>
    </lineage>
</organism>
<gene>
    <name evidence="5" type="ORF">RFULGI_LOCUS4584</name>
</gene>
<evidence type="ECO:0000259" key="4">
    <source>
        <dbReference type="PROSITE" id="PS01031"/>
    </source>
</evidence>
<dbReference type="InterPro" id="IPR031107">
    <property type="entry name" value="Small_HSP"/>
</dbReference>
<dbReference type="EMBL" id="CAJVPZ010004641">
    <property type="protein sequence ID" value="CAG8549473.1"/>
    <property type="molecule type" value="Genomic_DNA"/>
</dbReference>
<keyword evidence="6" id="KW-1185">Reference proteome</keyword>
<keyword evidence="1" id="KW-0346">Stress response</keyword>
<dbReference type="SUPFAM" id="SSF49764">
    <property type="entry name" value="HSP20-like chaperones"/>
    <property type="match status" value="1"/>
</dbReference>
<dbReference type="OrthoDB" id="1431247at2759"/>
<accession>A0A9N9FQK7</accession>
<dbReference type="InterPro" id="IPR002068">
    <property type="entry name" value="A-crystallin/Hsp20_dom"/>
</dbReference>
<dbReference type="CDD" id="cd06464">
    <property type="entry name" value="ACD_sHsps-like"/>
    <property type="match status" value="1"/>
</dbReference>
<feature type="non-terminal residue" evidence="5">
    <location>
        <position position="1"/>
    </location>
</feature>
<sequence length="418" mass="47840">MNIMSKNINAFKRNPYRGLKNLQNTLDLRADEWEEDFFLPSELNEDKNHFYLKIHLPEVEKENTKIEITDRVLRISGERKEKKVVEGDKKHYSEVFYGSFARDFSLPENTDSTNIKANFESGVLTITIPKSPESGVIGGEAGALAIAALAGNEVIQPLEPKIYHDLSQQVRYEEKWWKPGNVSFTEFFSNFWSDAPIYFSDYGSHSIYSHGVTVKVANDNKNETKFRKEVIRPKIDEIKNDPDFYERTPFLTLAEDLLKLVKENKAEIIFLSAYDQKVFTDGDPRKKKIFAETFGRLPSCSLHLVGFEFSKGKNNPTKSQWVSENHPDCHIMIDDNPNILKLAAEKLPHLILCAPYYHSTIKHHSKLQIIAGSSGVALGAVTGVIISQLTTKKLIQQEKQERILLRYEISESIKELKE</sequence>
<evidence type="ECO:0000256" key="1">
    <source>
        <dbReference type="ARBA" id="ARBA00023016"/>
    </source>
</evidence>
<dbReference type="Pfam" id="PF00011">
    <property type="entry name" value="HSP20"/>
    <property type="match status" value="1"/>
</dbReference>
<dbReference type="AlphaFoldDB" id="A0A9N9FQK7"/>
<feature type="domain" description="SHSP" evidence="4">
    <location>
        <begin position="32"/>
        <end position="147"/>
    </location>
</feature>